<reference evidence="2 3" key="1">
    <citation type="journal article" date="2016" name="Mol. Biol. Evol.">
        <title>Comparative Genomics of Early-Diverging Mushroom-Forming Fungi Provides Insights into the Origins of Lignocellulose Decay Capabilities.</title>
        <authorList>
            <person name="Nagy L.G."/>
            <person name="Riley R."/>
            <person name="Tritt A."/>
            <person name="Adam C."/>
            <person name="Daum C."/>
            <person name="Floudas D."/>
            <person name="Sun H."/>
            <person name="Yadav J.S."/>
            <person name="Pangilinan J."/>
            <person name="Larsson K.H."/>
            <person name="Matsuura K."/>
            <person name="Barry K."/>
            <person name="Labutti K."/>
            <person name="Kuo R."/>
            <person name="Ohm R.A."/>
            <person name="Bhattacharya S.S."/>
            <person name="Shirouzu T."/>
            <person name="Yoshinaga Y."/>
            <person name="Martin F.M."/>
            <person name="Grigoriev I.V."/>
            <person name="Hibbett D.S."/>
        </authorList>
    </citation>
    <scope>NUCLEOTIDE SEQUENCE [LARGE SCALE GENOMIC DNA]</scope>
    <source>
        <strain evidence="2 3">CBS 109695</strain>
    </source>
</reference>
<feature type="region of interest" description="Disordered" evidence="1">
    <location>
        <begin position="712"/>
        <end position="738"/>
    </location>
</feature>
<feature type="compositionally biased region" description="Basic residues" evidence="1">
    <location>
        <begin position="87"/>
        <end position="111"/>
    </location>
</feature>
<gene>
    <name evidence="2" type="ORF">FIBSPDRAFT_904384</name>
</gene>
<feature type="region of interest" description="Disordered" evidence="1">
    <location>
        <begin position="238"/>
        <end position="257"/>
    </location>
</feature>
<sequence length="738" mass="80112">MPHDKRHWASTEQRNWLTSCIPEYSEAQKKGRYDKYWPHLFQTYFGAFPPEDPTEDDPTDSENDADSESDAPLESAEEEQLAATPLGKRKKKQAEQKTKKRAKKETKKKTYTRKERAAGYFIYKRKKQIKTFMRWHCPSVPRPIRKTKGPRIGLFGLPVFGKPAHASKTQRVNQEDEVYINLFYQTRICKAAQDRITSQNIKGPAINVIRAVARELYEKEDEGTRAVVKAQLASLKKEEKAEEVSDDEAEGEGEDAPLTPAQYQKAIDTFPPYVESFLQEVTRCTGFCATLLMGGPIPEHNGTISTVSYHIGKNKYGSTFGVANPNNNSDLRTYTEFLRTVYPAEVRAGRAINRSPLATHTVEGLHVMDVDVDGDLGTDAKPMPTPSVAILCERSPAPANAVASPPALTTIPSTAVSSTATAPPITSLLTSEHVAVDNSTPSTAAAPKSPPATPCLIATRLALQLANPSPRLNRIAQNRPLGALEAASDMPDKLMPRPVYKIVLRPRAEAESRVAISQSSGLDAASVIPIIPQHNGDTLEAPSDIPNRPAPRPSYKDALKQRAEAELRVAVSQSSGLDAASVIPIIPQRNDNTLEAPSDVPNGPVPRPSYKGALKQRAEAESRAAVSQSSGAASVIPIIPQHTGNTTSHMVFPPTTRFTGANAQVVSNTPEGPSITEGRPRRSIHMTEAAQQLALEKEDKAVTAAAAAAKRAKRAAKAAVAPTKKKQGLPKKSAKSTT</sequence>
<feature type="region of interest" description="Disordered" evidence="1">
    <location>
        <begin position="46"/>
        <end position="111"/>
    </location>
</feature>
<evidence type="ECO:0000256" key="1">
    <source>
        <dbReference type="SAM" id="MobiDB-lite"/>
    </source>
</evidence>
<feature type="region of interest" description="Disordered" evidence="1">
    <location>
        <begin position="535"/>
        <end position="561"/>
    </location>
</feature>
<dbReference type="EMBL" id="KV417937">
    <property type="protein sequence ID" value="KZP04297.1"/>
    <property type="molecule type" value="Genomic_DNA"/>
</dbReference>
<protein>
    <submittedName>
        <fullName evidence="2">Uncharacterized protein</fullName>
    </submittedName>
</protein>
<dbReference type="AlphaFoldDB" id="A0A167UTY5"/>
<name>A0A167UTY5_9AGAM</name>
<feature type="compositionally biased region" description="Acidic residues" evidence="1">
    <location>
        <begin position="244"/>
        <end position="255"/>
    </location>
</feature>
<feature type="region of interest" description="Disordered" evidence="1">
    <location>
        <begin position="590"/>
        <end position="626"/>
    </location>
</feature>
<proteinExistence type="predicted"/>
<feature type="compositionally biased region" description="Acidic residues" evidence="1">
    <location>
        <begin position="52"/>
        <end position="80"/>
    </location>
</feature>
<dbReference type="OrthoDB" id="3065655at2759"/>
<evidence type="ECO:0000313" key="3">
    <source>
        <dbReference type="Proteomes" id="UP000076532"/>
    </source>
</evidence>
<feature type="compositionally biased region" description="Basic residues" evidence="1">
    <location>
        <begin position="723"/>
        <end position="738"/>
    </location>
</feature>
<evidence type="ECO:0000313" key="2">
    <source>
        <dbReference type="EMBL" id="KZP04297.1"/>
    </source>
</evidence>
<accession>A0A167UTY5</accession>
<organism evidence="2 3">
    <name type="scientific">Athelia psychrophila</name>
    <dbReference type="NCBI Taxonomy" id="1759441"/>
    <lineage>
        <taxon>Eukaryota</taxon>
        <taxon>Fungi</taxon>
        <taxon>Dikarya</taxon>
        <taxon>Basidiomycota</taxon>
        <taxon>Agaricomycotina</taxon>
        <taxon>Agaricomycetes</taxon>
        <taxon>Agaricomycetidae</taxon>
        <taxon>Atheliales</taxon>
        <taxon>Atheliaceae</taxon>
        <taxon>Athelia</taxon>
    </lineage>
</organism>
<dbReference type="Proteomes" id="UP000076532">
    <property type="component" value="Unassembled WGS sequence"/>
</dbReference>
<keyword evidence="3" id="KW-1185">Reference proteome</keyword>